<evidence type="ECO:0000313" key="1">
    <source>
        <dbReference type="EMBL" id="MPM83945.1"/>
    </source>
</evidence>
<organism evidence="1">
    <name type="scientific">bioreactor metagenome</name>
    <dbReference type="NCBI Taxonomy" id="1076179"/>
    <lineage>
        <taxon>unclassified sequences</taxon>
        <taxon>metagenomes</taxon>
        <taxon>ecological metagenomes</taxon>
    </lineage>
</organism>
<accession>A0A645D423</accession>
<proteinExistence type="predicted"/>
<name>A0A645D423_9ZZZZ</name>
<comment type="caution">
    <text evidence="1">The sequence shown here is derived from an EMBL/GenBank/DDBJ whole genome shotgun (WGS) entry which is preliminary data.</text>
</comment>
<dbReference type="EMBL" id="VSSQ01032629">
    <property type="protein sequence ID" value="MPM83945.1"/>
    <property type="molecule type" value="Genomic_DNA"/>
</dbReference>
<protein>
    <submittedName>
        <fullName evidence="1">Uncharacterized protein</fullName>
    </submittedName>
</protein>
<sequence>MTKGERVKSKLMTDAEICRSYRNAADQKAQINILAQLNAVPRGVILSALERGGLYKPEAVSQDPGIAGIQTTVKKQRRYSEHEDTLICNMRLAGAPWNDIAEALGVSIKALQDHVTGTGLRAQINLEAGVKRGEAAELAV</sequence>
<reference evidence="1" key="1">
    <citation type="submission" date="2019-08" db="EMBL/GenBank/DDBJ databases">
        <authorList>
            <person name="Kucharzyk K."/>
            <person name="Murdoch R.W."/>
            <person name="Higgins S."/>
            <person name="Loffler F."/>
        </authorList>
    </citation>
    <scope>NUCLEOTIDE SEQUENCE</scope>
</reference>
<dbReference type="AlphaFoldDB" id="A0A645D423"/>
<gene>
    <name evidence="1" type="ORF">SDC9_131015</name>
</gene>